<dbReference type="GO" id="GO:0008270">
    <property type="term" value="F:zinc ion binding"/>
    <property type="evidence" value="ECO:0007669"/>
    <property type="project" value="InterPro"/>
</dbReference>
<dbReference type="CDD" id="cd12148">
    <property type="entry name" value="fungal_TF_MHR"/>
    <property type="match status" value="1"/>
</dbReference>
<feature type="region of interest" description="Disordered" evidence="5">
    <location>
        <begin position="105"/>
        <end position="148"/>
    </location>
</feature>
<keyword evidence="4" id="KW-0539">Nucleus</keyword>
<evidence type="ECO:0000256" key="3">
    <source>
        <dbReference type="ARBA" id="ARBA00023163"/>
    </source>
</evidence>
<sequence>MPDRLHSALDTTLVTSEVQPESSTLFATIDDLQWQLKDLKTKLSHTSRPPPPAFPASINTVPSDIVRNGTEEKQDSTPQSQSSASEVYGDVRSFAYSMNTADSRLSSIREPTATVDTPGDHIKTDGSEDTLSSPPGSQLPAGTQDHNTKDLETFSVDTVTQLLDTFQSVFGVLHPLSQMESLKSNASILLRALRRSLWTQPTRPGECGLLEILKITLAVSLIAQSGGQTDLARALYKSVEPVASGATFCTTISYDFRTFLLLVAFYHFENGDLVLGCRTIMFAARTAVEQGLYRREKLVNSIPNQQQRESTIRLLWSLFVLDRQFNFAAGLPQHLSDSDIDLPLPIDAPYLTAMCHYVILGAHAWNTIVDRNTLALGKAPSKQALTYFRYQLDQWHRDLDLSIRFDATVIESDDVFFANPVDEIGLYTQTLLYLRCNQIQIVILRPILIYHQAAQDSPELIVEAVDIAKKSIRVLQRMAENVDLYKTKQVILHHFLSSALALLFLAVAYDAENQKVKNAGPALMPDISEMQMGLDLIDRHRATSESADRLWKCFGPPRQQLIRLGILRSKHRQPDGLRSSSANTADIGGHQDVSDDLADFDPQFDYGQIDMEPINSLQWLDWGDTVFTESTDSFGMPSWM</sequence>
<evidence type="ECO:0000256" key="1">
    <source>
        <dbReference type="ARBA" id="ARBA00023015"/>
    </source>
</evidence>
<protein>
    <recommendedName>
        <fullName evidence="6">Xylanolytic transcriptional activator regulatory domain-containing protein</fullName>
    </recommendedName>
</protein>
<evidence type="ECO:0000256" key="5">
    <source>
        <dbReference type="SAM" id="MobiDB-lite"/>
    </source>
</evidence>
<feature type="region of interest" description="Disordered" evidence="5">
    <location>
        <begin position="572"/>
        <end position="592"/>
    </location>
</feature>
<dbReference type="PANTHER" id="PTHR47424:SF3">
    <property type="entry name" value="REGULATORY PROTEIN GAL4"/>
    <property type="match status" value="1"/>
</dbReference>
<dbReference type="InterPro" id="IPR007219">
    <property type="entry name" value="XnlR_reg_dom"/>
</dbReference>
<gene>
    <name evidence="7" type="ORF">PV11_08065</name>
</gene>
<keyword evidence="2" id="KW-0238">DNA-binding</keyword>
<reference evidence="7 8" key="1">
    <citation type="submission" date="2015-01" db="EMBL/GenBank/DDBJ databases">
        <title>The Genome Sequence of Exophiala sideris CBS121828.</title>
        <authorList>
            <consortium name="The Broad Institute Genomics Platform"/>
            <person name="Cuomo C."/>
            <person name="de Hoog S."/>
            <person name="Gorbushina A."/>
            <person name="Stielow B."/>
            <person name="Teixiera M."/>
            <person name="Abouelleil A."/>
            <person name="Chapman S.B."/>
            <person name="Priest M."/>
            <person name="Young S.K."/>
            <person name="Wortman J."/>
            <person name="Nusbaum C."/>
            <person name="Birren B."/>
        </authorList>
    </citation>
    <scope>NUCLEOTIDE SEQUENCE [LARGE SCALE GENOMIC DNA]</scope>
    <source>
        <strain evidence="7 8">CBS 121828</strain>
    </source>
</reference>
<keyword evidence="3" id="KW-0804">Transcription</keyword>
<dbReference type="AlphaFoldDB" id="A0A0D1YC74"/>
<dbReference type="GO" id="GO:0006351">
    <property type="term" value="P:DNA-templated transcription"/>
    <property type="evidence" value="ECO:0007669"/>
    <property type="project" value="InterPro"/>
</dbReference>
<dbReference type="OrthoDB" id="39175at2759"/>
<dbReference type="Proteomes" id="UP000053599">
    <property type="component" value="Unassembled WGS sequence"/>
</dbReference>
<dbReference type="HOGENOM" id="CLU_427605_0_0_1"/>
<keyword evidence="1" id="KW-0805">Transcription regulation</keyword>
<dbReference type="EMBL" id="KN846953">
    <property type="protein sequence ID" value="KIV80572.1"/>
    <property type="molecule type" value="Genomic_DNA"/>
</dbReference>
<evidence type="ECO:0000256" key="4">
    <source>
        <dbReference type="ARBA" id="ARBA00023242"/>
    </source>
</evidence>
<dbReference type="GO" id="GO:0003677">
    <property type="term" value="F:DNA binding"/>
    <property type="evidence" value="ECO:0007669"/>
    <property type="project" value="UniProtKB-KW"/>
</dbReference>
<dbReference type="STRING" id="1016849.A0A0D1YC74"/>
<name>A0A0D1YC74_9EURO</name>
<accession>A0A0D1YC74</accession>
<evidence type="ECO:0000259" key="6">
    <source>
        <dbReference type="SMART" id="SM00906"/>
    </source>
</evidence>
<dbReference type="PANTHER" id="PTHR47424">
    <property type="entry name" value="REGULATORY PROTEIN GAL4"/>
    <property type="match status" value="1"/>
</dbReference>
<dbReference type="SMART" id="SM00906">
    <property type="entry name" value="Fungal_trans"/>
    <property type="match status" value="1"/>
</dbReference>
<evidence type="ECO:0000313" key="7">
    <source>
        <dbReference type="EMBL" id="KIV80572.1"/>
    </source>
</evidence>
<feature type="compositionally biased region" description="Polar residues" evidence="5">
    <location>
        <begin position="129"/>
        <end position="145"/>
    </location>
</feature>
<evidence type="ECO:0000256" key="2">
    <source>
        <dbReference type="ARBA" id="ARBA00023125"/>
    </source>
</evidence>
<organism evidence="7 8">
    <name type="scientific">Exophiala sideris</name>
    <dbReference type="NCBI Taxonomy" id="1016849"/>
    <lineage>
        <taxon>Eukaryota</taxon>
        <taxon>Fungi</taxon>
        <taxon>Dikarya</taxon>
        <taxon>Ascomycota</taxon>
        <taxon>Pezizomycotina</taxon>
        <taxon>Eurotiomycetes</taxon>
        <taxon>Chaetothyriomycetidae</taxon>
        <taxon>Chaetothyriales</taxon>
        <taxon>Herpotrichiellaceae</taxon>
        <taxon>Exophiala</taxon>
    </lineage>
</organism>
<evidence type="ECO:0000313" key="8">
    <source>
        <dbReference type="Proteomes" id="UP000053599"/>
    </source>
</evidence>
<dbReference type="InterPro" id="IPR051127">
    <property type="entry name" value="Fungal_SecMet_Regulators"/>
</dbReference>
<feature type="domain" description="Xylanolytic transcriptional activator regulatory" evidence="6">
    <location>
        <begin position="276"/>
        <end position="351"/>
    </location>
</feature>
<dbReference type="Pfam" id="PF04082">
    <property type="entry name" value="Fungal_trans"/>
    <property type="match status" value="1"/>
</dbReference>
<proteinExistence type="predicted"/>